<evidence type="ECO:0000313" key="2">
    <source>
        <dbReference type="EMBL" id="KAF3953293.1"/>
    </source>
</evidence>
<dbReference type="Proteomes" id="UP000737018">
    <property type="component" value="Unassembled WGS sequence"/>
</dbReference>
<protein>
    <recommendedName>
        <fullName evidence="1">DUF7795 domain-containing protein</fullName>
    </recommendedName>
</protein>
<dbReference type="PANTHER" id="PTHR35305:SF2">
    <property type="entry name" value="FAD-BINDING PROTEIN"/>
    <property type="match status" value="1"/>
</dbReference>
<dbReference type="EMBL" id="JRKL02004143">
    <property type="protein sequence ID" value="KAF3953293.1"/>
    <property type="molecule type" value="Genomic_DNA"/>
</dbReference>
<gene>
    <name evidence="2" type="ORF">CMV_021250</name>
</gene>
<dbReference type="AlphaFoldDB" id="A0A8J4V9E4"/>
<evidence type="ECO:0000313" key="3">
    <source>
        <dbReference type="Proteomes" id="UP000737018"/>
    </source>
</evidence>
<organism evidence="2 3">
    <name type="scientific">Castanea mollissima</name>
    <name type="common">Chinese chestnut</name>
    <dbReference type="NCBI Taxonomy" id="60419"/>
    <lineage>
        <taxon>Eukaryota</taxon>
        <taxon>Viridiplantae</taxon>
        <taxon>Streptophyta</taxon>
        <taxon>Embryophyta</taxon>
        <taxon>Tracheophyta</taxon>
        <taxon>Spermatophyta</taxon>
        <taxon>Magnoliopsida</taxon>
        <taxon>eudicotyledons</taxon>
        <taxon>Gunneridae</taxon>
        <taxon>Pentapetalae</taxon>
        <taxon>rosids</taxon>
        <taxon>fabids</taxon>
        <taxon>Fagales</taxon>
        <taxon>Fagaceae</taxon>
        <taxon>Castanea</taxon>
    </lineage>
</organism>
<dbReference type="PANTHER" id="PTHR35305">
    <property type="entry name" value="FAD-BINDING PROTEIN"/>
    <property type="match status" value="1"/>
</dbReference>
<feature type="domain" description="DUF7795" evidence="1">
    <location>
        <begin position="54"/>
        <end position="176"/>
    </location>
</feature>
<sequence>MESGCVINGEVEVGLKRKTDGHCHHLLSHSFHHCQSSLFSEFSRMETDQGQLNSELDEKIYQIYKDFLTRVTKFEELVAVGGRLLAGFQEGLEYLRRPPIDRTSKLVENVIRANETKRVKSYFEAGCINTHDGVHSISKLHTCQVGLRNHLSKAKSILSGLECLLEDVTSAMQNVNGTLSPIGIEDFGDGLNEQATTDGKEVASSRIQRPEVTDFAALMGFIYSMLKQDYVMQEKIVSALNFKLSSGELESYCLMWSLHPFFVNFSKLSLNDQPALTVFHCLACSLEEECSQLGRLQGCSLQQEETSARSDYHM</sequence>
<name>A0A8J4V9E4_9ROSI</name>
<evidence type="ECO:0000259" key="1">
    <source>
        <dbReference type="Pfam" id="PF25071"/>
    </source>
</evidence>
<proteinExistence type="predicted"/>
<accession>A0A8J4V9E4</accession>
<keyword evidence="3" id="KW-1185">Reference proteome</keyword>
<reference evidence="2" key="1">
    <citation type="submission" date="2020-03" db="EMBL/GenBank/DDBJ databases">
        <title>Castanea mollissima Vanexum genome sequencing.</title>
        <authorList>
            <person name="Staton M."/>
        </authorList>
    </citation>
    <scope>NUCLEOTIDE SEQUENCE</scope>
    <source>
        <tissue evidence="2">Leaf</tissue>
    </source>
</reference>
<comment type="caution">
    <text evidence="2">The sequence shown here is derived from an EMBL/GenBank/DDBJ whole genome shotgun (WGS) entry which is preliminary data.</text>
</comment>
<dbReference type="InterPro" id="IPR056697">
    <property type="entry name" value="DUF7795"/>
</dbReference>
<dbReference type="Pfam" id="PF25071">
    <property type="entry name" value="DUF7795"/>
    <property type="match status" value="1"/>
</dbReference>
<dbReference type="OrthoDB" id="744228at2759"/>